<reference evidence="2" key="1">
    <citation type="submission" date="2022-11" db="EMBL/GenBank/DDBJ databases">
        <title>Identification and genomic analyses of a novel endophytic actinobacterium Streptomyces endophytica sp. nov. with potential for biocontrol of Yam anthracnose.</title>
        <authorList>
            <person name="Huang X."/>
        </authorList>
    </citation>
    <scope>NUCLEOTIDE SEQUENCE</scope>
    <source>
        <strain evidence="2">HNM0140</strain>
    </source>
</reference>
<protein>
    <submittedName>
        <fullName evidence="2">Tetratricopeptide repeat protein</fullName>
    </submittedName>
</protein>
<dbReference type="Proteomes" id="UP001164959">
    <property type="component" value="Chromosome"/>
</dbReference>
<dbReference type="RefSeq" id="WP_265364372.1">
    <property type="nucleotide sequence ID" value="NZ_CP110636.1"/>
</dbReference>
<evidence type="ECO:0000313" key="3">
    <source>
        <dbReference type="Proteomes" id="UP001164959"/>
    </source>
</evidence>
<feature type="domain" description="AAA+ ATPase" evidence="1">
    <location>
        <begin position="47"/>
        <end position="185"/>
    </location>
</feature>
<dbReference type="Gene3D" id="3.40.50.300">
    <property type="entry name" value="P-loop containing nucleotide triphosphate hydrolases"/>
    <property type="match status" value="1"/>
</dbReference>
<dbReference type="SMART" id="SM00028">
    <property type="entry name" value="TPR"/>
    <property type="match status" value="6"/>
</dbReference>
<dbReference type="Gene3D" id="1.25.40.10">
    <property type="entry name" value="Tetratricopeptide repeat domain"/>
    <property type="match status" value="2"/>
</dbReference>
<dbReference type="SMART" id="SM00382">
    <property type="entry name" value="AAA"/>
    <property type="match status" value="1"/>
</dbReference>
<dbReference type="EMBL" id="CP110636">
    <property type="protein sequence ID" value="UZJ33172.1"/>
    <property type="molecule type" value="Genomic_DNA"/>
</dbReference>
<accession>A0ABY6PJ38</accession>
<sequence>MHFHHSKVPEAQVPRQLPRDVWGFVGRAQELASLDAVLGQGGQEQRPSAIVAIAGTGGVGKTSLALHWAHRLRPRFLHGQLYVNLRGYGPEAQVRPADALERFLRALGMPAHSIPSDLEDRSALYRSLIADRKVLVVLDNAATAGQIRPLLPGGDGCLVIVTSRSRLPSLIARDGAYRLNLEPFTPEEAISLVQVTTDGYREADSPEELAELTRACAHLPLAVRIAAERAASRPHLSLRDLIDDLHNESMLWEALSSDDGDEADSVRAVFSWSYRVLPAQAARLFRLLGLHPGPEFSAHAAAALSGQPTEITKSLLDLLVGSHLLEQLTPDRYQYHDLLRAYAADQAHQEEPPEHQLRALDQVLTWYLHSAVSATAAINSIYPPLPLDPCDGVVNPQAFQDQSTALRWYQAERGNLLAATQLASDHGLDQIAWQLPAVLHGIHADRPPFEGWFTMGEIGLQAARRQGDKTGEALILATLGAACRNAYRKKEAVEHYQAALRICCETGDLEGQQQSINALGILHLQQHQLDRALEHFKALEGLAGQTASLSWQAVATGNFATTYVELGDLNRAAHLAAQALDACQHLKSDLGAHIDPLLDLSTAHRGLGHPEQALAFAQQALTIAQERDNLILQGFVLLVLGHAQRANGQRAEALESYQHSAVLHRQLRDRDREAQALDAIGETYQELDCIEEAADFHRAAVAMLRTLNNPWYLALALEHLADALSATDGEQSRRHREEAVSLIEQYNDPKALAMRERLTAALHKSRS</sequence>
<evidence type="ECO:0000259" key="1">
    <source>
        <dbReference type="SMART" id="SM00382"/>
    </source>
</evidence>
<evidence type="ECO:0000313" key="2">
    <source>
        <dbReference type="EMBL" id="UZJ33172.1"/>
    </source>
</evidence>
<keyword evidence="3" id="KW-1185">Reference proteome</keyword>
<dbReference type="InterPro" id="IPR011990">
    <property type="entry name" value="TPR-like_helical_dom_sf"/>
</dbReference>
<dbReference type="SUPFAM" id="SSF52540">
    <property type="entry name" value="P-loop containing nucleoside triphosphate hydrolases"/>
    <property type="match status" value="1"/>
</dbReference>
<dbReference type="InterPro" id="IPR019734">
    <property type="entry name" value="TPR_rpt"/>
</dbReference>
<dbReference type="InterPro" id="IPR027417">
    <property type="entry name" value="P-loop_NTPase"/>
</dbReference>
<dbReference type="PRINTS" id="PR00364">
    <property type="entry name" value="DISEASERSIST"/>
</dbReference>
<dbReference type="SUPFAM" id="SSF48452">
    <property type="entry name" value="TPR-like"/>
    <property type="match status" value="2"/>
</dbReference>
<dbReference type="PANTHER" id="PTHR47691">
    <property type="entry name" value="REGULATOR-RELATED"/>
    <property type="match status" value="1"/>
</dbReference>
<dbReference type="InterPro" id="IPR003593">
    <property type="entry name" value="AAA+_ATPase"/>
</dbReference>
<organism evidence="2 3">
    <name type="scientific">Streptomyces endophytica</name>
    <dbReference type="NCBI Taxonomy" id="2991496"/>
    <lineage>
        <taxon>Bacteria</taxon>
        <taxon>Bacillati</taxon>
        <taxon>Actinomycetota</taxon>
        <taxon>Actinomycetes</taxon>
        <taxon>Kitasatosporales</taxon>
        <taxon>Streptomycetaceae</taxon>
        <taxon>Streptomyces</taxon>
    </lineage>
</organism>
<proteinExistence type="predicted"/>
<name>A0ABY6PJ38_9ACTN</name>
<dbReference type="PANTHER" id="PTHR47691:SF3">
    <property type="entry name" value="HTH-TYPE TRANSCRIPTIONAL REGULATOR RV0890C-RELATED"/>
    <property type="match status" value="1"/>
</dbReference>
<gene>
    <name evidence="2" type="ORF">OJ254_26430</name>
</gene>